<dbReference type="EMBL" id="BBWV01000002">
    <property type="protein sequence ID" value="GAO43756.1"/>
    <property type="molecule type" value="Genomic_DNA"/>
</dbReference>
<sequence>MEFQNDVHALLTMLGFVIGSTVAIYVSMAVAIAFIYGVIELIVVFRIVFDYVTKRLSDWLAPRYKEENDGDWFVENSRL</sequence>
<gene>
    <name evidence="2" type="ORF">FPE01S_02_08620</name>
</gene>
<feature type="transmembrane region" description="Helical" evidence="1">
    <location>
        <begin position="7"/>
        <end position="25"/>
    </location>
</feature>
<evidence type="ECO:0000313" key="3">
    <source>
        <dbReference type="Proteomes" id="UP000033121"/>
    </source>
</evidence>
<name>A0A0E9N263_9BACT</name>
<organism evidence="2 3">
    <name type="scientific">Flavihumibacter petaseus NBRC 106054</name>
    <dbReference type="NCBI Taxonomy" id="1220578"/>
    <lineage>
        <taxon>Bacteria</taxon>
        <taxon>Pseudomonadati</taxon>
        <taxon>Bacteroidota</taxon>
        <taxon>Chitinophagia</taxon>
        <taxon>Chitinophagales</taxon>
        <taxon>Chitinophagaceae</taxon>
        <taxon>Flavihumibacter</taxon>
    </lineage>
</organism>
<dbReference type="STRING" id="1220578.FPE01S_02_08620"/>
<comment type="caution">
    <text evidence="2">The sequence shown here is derived from an EMBL/GenBank/DDBJ whole genome shotgun (WGS) entry which is preliminary data.</text>
</comment>
<keyword evidence="1" id="KW-0812">Transmembrane</keyword>
<dbReference type="AlphaFoldDB" id="A0A0E9N263"/>
<accession>A0A0E9N263</accession>
<evidence type="ECO:0000313" key="2">
    <source>
        <dbReference type="EMBL" id="GAO43756.1"/>
    </source>
</evidence>
<proteinExistence type="predicted"/>
<keyword evidence="1" id="KW-0472">Membrane</keyword>
<keyword evidence="3" id="KW-1185">Reference proteome</keyword>
<protein>
    <submittedName>
        <fullName evidence="2">Uncharacterized protein</fullName>
    </submittedName>
</protein>
<reference evidence="2 3" key="1">
    <citation type="submission" date="2015-04" db="EMBL/GenBank/DDBJ databases">
        <title>Whole genome shotgun sequence of Flavihumibacter petaseus NBRC 106054.</title>
        <authorList>
            <person name="Miyazawa S."/>
            <person name="Hosoyama A."/>
            <person name="Hashimoto M."/>
            <person name="Noguchi M."/>
            <person name="Tsuchikane K."/>
            <person name="Ohji S."/>
            <person name="Yamazoe A."/>
            <person name="Ichikawa N."/>
            <person name="Kimura A."/>
            <person name="Fujita N."/>
        </authorList>
    </citation>
    <scope>NUCLEOTIDE SEQUENCE [LARGE SCALE GENOMIC DNA]</scope>
    <source>
        <strain evidence="2 3">NBRC 106054</strain>
    </source>
</reference>
<evidence type="ECO:0000256" key="1">
    <source>
        <dbReference type="SAM" id="Phobius"/>
    </source>
</evidence>
<keyword evidence="1" id="KW-1133">Transmembrane helix</keyword>
<dbReference type="Proteomes" id="UP000033121">
    <property type="component" value="Unassembled WGS sequence"/>
</dbReference>
<feature type="transmembrane region" description="Helical" evidence="1">
    <location>
        <begin position="31"/>
        <end position="49"/>
    </location>
</feature>